<feature type="region of interest" description="Disordered" evidence="1">
    <location>
        <begin position="30"/>
        <end position="51"/>
    </location>
</feature>
<dbReference type="Pfam" id="PF06979">
    <property type="entry name" value="TMEM70"/>
    <property type="match status" value="1"/>
</dbReference>
<dbReference type="InterPro" id="IPR026100">
    <property type="entry name" value="Tmem223"/>
</dbReference>
<feature type="transmembrane region" description="Helical" evidence="2">
    <location>
        <begin position="132"/>
        <end position="156"/>
    </location>
</feature>
<sequence length="240" mass="27083">MLCRGFGCLSVCSARLRATRFGLLAKNGRWSSPAARSSSSSAQSGQQPSARLPFEVDTNVAKHTEIYRFDNFKAFASLRMFTVVQLFLWSYMANYCYTVTDPTEGVPPDVEKSGRVGGLLEFLRERLTTDRYRYGLVALCTTVGSLVVAGSSLFVLRSVRSIVLLKGGQRVLVQTYAPFRDLRGLEVPLEHINCLQSRLRKSSYITLKVKGHWFYFMLDQRGIFPHPKLFDNTVGISRKF</sequence>
<dbReference type="PANTHER" id="PTHR14549:SF2">
    <property type="entry name" value="TRANSMEMBRANE PROTEIN 223"/>
    <property type="match status" value="1"/>
</dbReference>
<evidence type="ECO:0000256" key="1">
    <source>
        <dbReference type="SAM" id="MobiDB-lite"/>
    </source>
</evidence>
<dbReference type="InterPro" id="IPR045325">
    <property type="entry name" value="TMEM70/TMEM186/TMEM223"/>
</dbReference>
<dbReference type="GO" id="GO:0007399">
    <property type="term" value="P:nervous system development"/>
    <property type="evidence" value="ECO:0007669"/>
    <property type="project" value="TreeGrafter"/>
</dbReference>
<dbReference type="EMBL" id="GFAC01003663">
    <property type="protein sequence ID" value="JAT95525.1"/>
    <property type="molecule type" value="mRNA"/>
</dbReference>
<protein>
    <submittedName>
        <fullName evidence="3">Putative conserved plasma membrane protein</fullName>
    </submittedName>
</protein>
<keyword evidence="2" id="KW-0812">Transmembrane</keyword>
<reference evidence="3" key="1">
    <citation type="journal article" date="2017" name="Front. Cell. Infect. Microbiol.">
        <title>The Distinct Transcriptional Response of the Midgut of Amblyomma sculptum and Amblyomma aureolatum Ticks to Rickettsia rickettsii Correlates to Their Differences in Susceptibility to Infection.</title>
        <authorList>
            <person name="Martins L.A."/>
            <person name="Galletti M.F.B.M."/>
            <person name="Ribeiro J.M."/>
            <person name="Fujita A."/>
            <person name="Costa F.B."/>
            <person name="Labruna M.B."/>
            <person name="Daffre S."/>
            <person name="Fogaca A.C."/>
        </authorList>
    </citation>
    <scope>NUCLEOTIDE SEQUENCE</scope>
</reference>
<feature type="compositionally biased region" description="Low complexity" evidence="1">
    <location>
        <begin position="31"/>
        <end position="51"/>
    </location>
</feature>
<keyword evidence="2" id="KW-0472">Membrane</keyword>
<evidence type="ECO:0000256" key="2">
    <source>
        <dbReference type="SAM" id="Phobius"/>
    </source>
</evidence>
<evidence type="ECO:0000313" key="3">
    <source>
        <dbReference type="EMBL" id="JAT95525.1"/>
    </source>
</evidence>
<accession>A0A1E1X8E1</accession>
<name>A0A1E1X8E1_9ACAR</name>
<organism evidence="3">
    <name type="scientific">Amblyomma aureolatum</name>
    <dbReference type="NCBI Taxonomy" id="187763"/>
    <lineage>
        <taxon>Eukaryota</taxon>
        <taxon>Metazoa</taxon>
        <taxon>Ecdysozoa</taxon>
        <taxon>Arthropoda</taxon>
        <taxon>Chelicerata</taxon>
        <taxon>Arachnida</taxon>
        <taxon>Acari</taxon>
        <taxon>Parasitiformes</taxon>
        <taxon>Ixodida</taxon>
        <taxon>Ixodoidea</taxon>
        <taxon>Ixodidae</taxon>
        <taxon>Amblyomminae</taxon>
        <taxon>Amblyomma</taxon>
    </lineage>
</organism>
<keyword evidence="2" id="KW-1133">Transmembrane helix</keyword>
<dbReference type="GO" id="GO:0005739">
    <property type="term" value="C:mitochondrion"/>
    <property type="evidence" value="ECO:0007669"/>
    <property type="project" value="TreeGrafter"/>
</dbReference>
<proteinExistence type="evidence at transcript level"/>
<dbReference type="PANTHER" id="PTHR14549">
    <property type="entry name" value="TRANSMEMBRANE PROTEIN 223"/>
    <property type="match status" value="1"/>
</dbReference>
<dbReference type="AlphaFoldDB" id="A0A1E1X8E1"/>